<keyword evidence="3" id="KW-1015">Disulfide bond</keyword>
<evidence type="ECO:0000256" key="7">
    <source>
        <dbReference type="ARBA" id="ARBA00068688"/>
    </source>
</evidence>
<dbReference type="GO" id="GO:0016020">
    <property type="term" value="C:membrane"/>
    <property type="evidence" value="ECO:0007669"/>
    <property type="project" value="UniProtKB-SubCell"/>
</dbReference>
<dbReference type="Proteomes" id="UP000791440">
    <property type="component" value="Unassembled WGS sequence"/>
</dbReference>
<dbReference type="SMART" id="SM00408">
    <property type="entry name" value="IGc2"/>
    <property type="match status" value="3"/>
</dbReference>
<keyword evidence="2" id="KW-0964">Secreted</keyword>
<dbReference type="GO" id="GO:0098609">
    <property type="term" value="P:cell-cell adhesion"/>
    <property type="evidence" value="ECO:0007669"/>
    <property type="project" value="TreeGrafter"/>
</dbReference>
<dbReference type="Pfam" id="PF13927">
    <property type="entry name" value="Ig_3"/>
    <property type="match status" value="2"/>
</dbReference>
<dbReference type="AlphaFoldDB" id="A0A922CXM2"/>
<dbReference type="GO" id="GO:0005576">
    <property type="term" value="C:extracellular region"/>
    <property type="evidence" value="ECO:0007669"/>
    <property type="project" value="UniProtKB-SubCell"/>
</dbReference>
<dbReference type="CDD" id="cd00096">
    <property type="entry name" value="Ig"/>
    <property type="match status" value="2"/>
</dbReference>
<dbReference type="InterPro" id="IPR007110">
    <property type="entry name" value="Ig-like_dom"/>
</dbReference>
<feature type="non-terminal residue" evidence="9">
    <location>
        <position position="1"/>
    </location>
</feature>
<dbReference type="PROSITE" id="PS50835">
    <property type="entry name" value="IG_LIKE"/>
    <property type="match status" value="3"/>
</dbReference>
<dbReference type="SMART" id="SM00409">
    <property type="entry name" value="IG"/>
    <property type="match status" value="3"/>
</dbReference>
<dbReference type="EMBL" id="JH668828">
    <property type="protein sequence ID" value="KAG6462274.1"/>
    <property type="molecule type" value="Genomic_DNA"/>
</dbReference>
<accession>A0A922CXM2</accession>
<organism evidence="9 10">
    <name type="scientific">Manduca sexta</name>
    <name type="common">Tobacco hawkmoth</name>
    <name type="synonym">Tobacco hornworm</name>
    <dbReference type="NCBI Taxonomy" id="7130"/>
    <lineage>
        <taxon>Eukaryota</taxon>
        <taxon>Metazoa</taxon>
        <taxon>Ecdysozoa</taxon>
        <taxon>Arthropoda</taxon>
        <taxon>Hexapoda</taxon>
        <taxon>Insecta</taxon>
        <taxon>Pterygota</taxon>
        <taxon>Neoptera</taxon>
        <taxon>Endopterygota</taxon>
        <taxon>Lepidoptera</taxon>
        <taxon>Glossata</taxon>
        <taxon>Ditrysia</taxon>
        <taxon>Bombycoidea</taxon>
        <taxon>Sphingidae</taxon>
        <taxon>Sphinginae</taxon>
        <taxon>Sphingini</taxon>
        <taxon>Manduca</taxon>
    </lineage>
</organism>
<evidence type="ECO:0000313" key="9">
    <source>
        <dbReference type="EMBL" id="KAG6462274.1"/>
    </source>
</evidence>
<reference evidence="9" key="2">
    <citation type="submission" date="2020-12" db="EMBL/GenBank/DDBJ databases">
        <authorList>
            <person name="Kanost M."/>
        </authorList>
    </citation>
    <scope>NUCLEOTIDE SEQUENCE</scope>
</reference>
<comment type="subcellular location">
    <subcellularLocation>
        <location evidence="1">Secreted</location>
    </subcellularLocation>
</comment>
<dbReference type="InterPro" id="IPR013151">
    <property type="entry name" value="Immunoglobulin_dom"/>
</dbReference>
<evidence type="ECO:0000256" key="3">
    <source>
        <dbReference type="ARBA" id="ARBA00023157"/>
    </source>
</evidence>
<keyword evidence="10" id="KW-1185">Reference proteome</keyword>
<dbReference type="InterPro" id="IPR003599">
    <property type="entry name" value="Ig_sub"/>
</dbReference>
<reference evidence="9" key="1">
    <citation type="journal article" date="2016" name="Insect Biochem. Mol. Biol.">
        <title>Multifaceted biological insights from a draft genome sequence of the tobacco hornworm moth, Manduca sexta.</title>
        <authorList>
            <person name="Kanost M.R."/>
            <person name="Arrese E.L."/>
            <person name="Cao X."/>
            <person name="Chen Y.R."/>
            <person name="Chellapilla S."/>
            <person name="Goldsmith M.R."/>
            <person name="Grosse-Wilde E."/>
            <person name="Heckel D.G."/>
            <person name="Herndon N."/>
            <person name="Jiang H."/>
            <person name="Papanicolaou A."/>
            <person name="Qu J."/>
            <person name="Soulages J.L."/>
            <person name="Vogel H."/>
            <person name="Walters J."/>
            <person name="Waterhouse R.M."/>
            <person name="Ahn S.J."/>
            <person name="Almeida F.C."/>
            <person name="An C."/>
            <person name="Aqrawi P."/>
            <person name="Bretschneider A."/>
            <person name="Bryant W.B."/>
            <person name="Bucks S."/>
            <person name="Chao H."/>
            <person name="Chevignon G."/>
            <person name="Christen J.M."/>
            <person name="Clarke D.F."/>
            <person name="Dittmer N.T."/>
            <person name="Ferguson L.C.F."/>
            <person name="Garavelou S."/>
            <person name="Gordon K.H.J."/>
            <person name="Gunaratna R.T."/>
            <person name="Han Y."/>
            <person name="Hauser F."/>
            <person name="He Y."/>
            <person name="Heidel-Fischer H."/>
            <person name="Hirsh A."/>
            <person name="Hu Y."/>
            <person name="Jiang H."/>
            <person name="Kalra D."/>
            <person name="Klinner C."/>
            <person name="Konig C."/>
            <person name="Kovar C."/>
            <person name="Kroll A.R."/>
            <person name="Kuwar S.S."/>
            <person name="Lee S.L."/>
            <person name="Lehman R."/>
            <person name="Li K."/>
            <person name="Li Z."/>
            <person name="Liang H."/>
            <person name="Lovelace S."/>
            <person name="Lu Z."/>
            <person name="Mansfield J.H."/>
            <person name="McCulloch K.J."/>
            <person name="Mathew T."/>
            <person name="Morton B."/>
            <person name="Muzny D.M."/>
            <person name="Neunemann D."/>
            <person name="Ongeri F."/>
            <person name="Pauchet Y."/>
            <person name="Pu L.L."/>
            <person name="Pyrousis I."/>
            <person name="Rao X.J."/>
            <person name="Redding A."/>
            <person name="Roesel C."/>
            <person name="Sanchez-Gracia A."/>
            <person name="Schaack S."/>
            <person name="Shukla A."/>
            <person name="Tetreau G."/>
            <person name="Wang Y."/>
            <person name="Xiong G.H."/>
            <person name="Traut W."/>
            <person name="Walsh T.K."/>
            <person name="Worley K.C."/>
            <person name="Wu D."/>
            <person name="Wu W."/>
            <person name="Wu Y.Q."/>
            <person name="Zhang X."/>
            <person name="Zou Z."/>
            <person name="Zucker H."/>
            <person name="Briscoe A.D."/>
            <person name="Burmester T."/>
            <person name="Clem R.J."/>
            <person name="Feyereisen R."/>
            <person name="Grimmelikhuijzen C.J.P."/>
            <person name="Hamodrakas S.J."/>
            <person name="Hansson B.S."/>
            <person name="Huguet E."/>
            <person name="Jermiin L.S."/>
            <person name="Lan Q."/>
            <person name="Lehman H.K."/>
            <person name="Lorenzen M."/>
            <person name="Merzendorfer H."/>
            <person name="Michalopoulos I."/>
            <person name="Morton D.B."/>
            <person name="Muthukrishnan S."/>
            <person name="Oakeshott J.G."/>
            <person name="Palmer W."/>
            <person name="Park Y."/>
            <person name="Passarelli A.L."/>
            <person name="Rozas J."/>
            <person name="Schwartz L.M."/>
            <person name="Smith W."/>
            <person name="Southgate A."/>
            <person name="Vilcinskas A."/>
            <person name="Vogt R."/>
            <person name="Wang P."/>
            <person name="Werren J."/>
            <person name="Yu X.Q."/>
            <person name="Zhou J.J."/>
            <person name="Brown S.J."/>
            <person name="Scherer S.E."/>
            <person name="Richards S."/>
            <person name="Blissard G.W."/>
        </authorList>
    </citation>
    <scope>NUCLEOTIDE SEQUENCE</scope>
</reference>
<comment type="similarity">
    <text evidence="6">Belongs to the hemolin family.</text>
</comment>
<evidence type="ECO:0000313" key="10">
    <source>
        <dbReference type="Proteomes" id="UP000791440"/>
    </source>
</evidence>
<dbReference type="PANTHER" id="PTHR44170:SF6">
    <property type="entry name" value="CONTACTIN"/>
    <property type="match status" value="1"/>
</dbReference>
<evidence type="ECO:0000256" key="4">
    <source>
        <dbReference type="ARBA" id="ARBA00023180"/>
    </source>
</evidence>
<evidence type="ECO:0000256" key="1">
    <source>
        <dbReference type="ARBA" id="ARBA00004613"/>
    </source>
</evidence>
<evidence type="ECO:0000256" key="2">
    <source>
        <dbReference type="ARBA" id="ARBA00022525"/>
    </source>
</evidence>
<proteinExistence type="inferred from homology"/>
<evidence type="ECO:0000259" key="8">
    <source>
        <dbReference type="PROSITE" id="PS50835"/>
    </source>
</evidence>
<evidence type="ECO:0000256" key="6">
    <source>
        <dbReference type="ARBA" id="ARBA00061228"/>
    </source>
</evidence>
<keyword evidence="5" id="KW-0393">Immunoglobulin domain</keyword>
<comment type="caution">
    <text evidence="9">The sequence shown here is derived from an EMBL/GenBank/DDBJ whole genome shotgun (WGS) entry which is preliminary data.</text>
</comment>
<keyword evidence="4" id="KW-0325">Glycoprotein</keyword>
<protein>
    <recommendedName>
        <fullName evidence="7">Hemolin</fullName>
    </recommendedName>
</protein>
<dbReference type="InterPro" id="IPR003598">
    <property type="entry name" value="Ig_sub2"/>
</dbReference>
<evidence type="ECO:0000256" key="5">
    <source>
        <dbReference type="ARBA" id="ARBA00023319"/>
    </source>
</evidence>
<gene>
    <name evidence="9" type="ORF">O3G_MSEX013158</name>
</gene>
<dbReference type="PANTHER" id="PTHR44170">
    <property type="entry name" value="PROTEIN SIDEKICK"/>
    <property type="match status" value="1"/>
</dbReference>
<feature type="domain" description="Ig-like" evidence="8">
    <location>
        <begin position="249"/>
        <end position="338"/>
    </location>
</feature>
<sequence length="469" mass="52358">VTLRRIHLPFVTRNPGHTVQRRDADEDVNYDDPQMAADEASDYDTQNTENDEPEVGGVHAVILTQPTSYNVTIGRTLRLECNVEPDSAVVQWYKNNVSYFLGNMKTNPEAVRFSVSSKDLIIKDVEKDDIGEYRCELVAGNPVSITHHVVVWEKPSIQKLSATNGGSVVEGADLLLTCDVSGLPPPQIVWSREIDNGNQRLKETDGEFSANSVFIRNVRKDHAGKYYCYIFNNLGSSQAEINVNVAVKPRVHVHKTIVNSAVNVEAVLQCSAHDEPNPHMRWYKDGRLIEDSSSQYAVSTSGPQSNLTVTPRADQDFGTFTCEAENQHGKHNRSIELVQSPVLEDLEVAGPKLSWTVHSHQPLENIEIQLRDVEKNGDWTRVDVPLPKNKSHKYDIIHELSNIEPGKYEAIVKVKNSNSWRSTEPVNLEIVLEAQPYIHTASVLGGDAHSIRSSTILASIASYLLVRML</sequence>
<feature type="domain" description="Ig-like" evidence="8">
    <location>
        <begin position="53"/>
        <end position="146"/>
    </location>
</feature>
<dbReference type="Pfam" id="PF00047">
    <property type="entry name" value="ig"/>
    <property type="match status" value="1"/>
</dbReference>
<feature type="domain" description="Ig-like" evidence="8">
    <location>
        <begin position="155"/>
        <end position="244"/>
    </location>
</feature>
<name>A0A922CXM2_MANSE</name>
<dbReference type="FunFam" id="2.60.40.10:FF:000032">
    <property type="entry name" value="palladin isoform X1"/>
    <property type="match status" value="1"/>
</dbReference>